<dbReference type="EMBL" id="LR594035">
    <property type="protein sequence ID" value="VTS14972.1"/>
    <property type="molecule type" value="Genomic_DNA"/>
</dbReference>
<dbReference type="RefSeq" id="WP_138068077.1">
    <property type="nucleotide sequence ID" value="NZ_LR594035.1"/>
</dbReference>
<accession>A0A4U9XPS6</accession>
<sequence>MGIENHLNTIIKGVFGRDVRQAIHDAIEEAYNDAISGGDANMEVSLARGFYDSLGARLNNLDTIYNLSKDEINSLTSQISNLIATAGNGTIPSELSDMRTGSDGYSYLTAGDALRTIGKVVENSFKVPLKLSTGYYINATNGGVAQHTNQQYKATDYIDVGGVKTVKIDSKFSGALDGYAFYDKNKKYISGSSIYAKEIAVPASARYFKFTAYGLEDSAIRAFLIYDYNALMPVLNTLNSEQMPSKINNLVKLDFTLTNKHYIVATSGYDAAIEDVRFWSTSYINVSNLSKVTINSNFSGYSDGYSFYDENKNFISGSTTFTSTITVPSNAAFLRFTVFNIDSTLANASGDFTFYQLNEKIESIASGVDVSAKPNYAFGIGKTLMIGDSLTSGAYYDSTFNGKSIAQNIPYYLGKMTNETVKNGGKSGWYPSNWYTSELPNHDVTQYDTFFIWLGTNKGLTNTLDADVNAYSDYNQFAATETGYYCRLIEYIKQHNPDAAIHLSTCFATTGNLAETNLTIRNIATKYDLHVIDLSDLNVASHPELHLNNGNTHFGKAGNIYIANRIIQSVNDYYNSNPIKLEFGLTDRID</sequence>
<protein>
    <recommendedName>
        <fullName evidence="1">SGNH hydrolase-type esterase domain-containing protein</fullName>
    </recommendedName>
</protein>
<feature type="domain" description="SGNH hydrolase-type esterase" evidence="1">
    <location>
        <begin position="386"/>
        <end position="558"/>
    </location>
</feature>
<evidence type="ECO:0000313" key="2">
    <source>
        <dbReference type="EMBL" id="VTS14972.1"/>
    </source>
</evidence>
<dbReference type="InterPro" id="IPR013830">
    <property type="entry name" value="SGNH_hydro"/>
</dbReference>
<dbReference type="Proteomes" id="UP000304914">
    <property type="component" value="Chromosome"/>
</dbReference>
<dbReference type="InterPro" id="IPR036514">
    <property type="entry name" value="SGNH_hydro_sf"/>
</dbReference>
<dbReference type="SUPFAM" id="SSF52266">
    <property type="entry name" value="SGNH hydrolase"/>
    <property type="match status" value="1"/>
</dbReference>
<dbReference type="Pfam" id="PF13472">
    <property type="entry name" value="Lipase_GDSL_2"/>
    <property type="match status" value="1"/>
</dbReference>
<evidence type="ECO:0000259" key="1">
    <source>
        <dbReference type="Pfam" id="PF13472"/>
    </source>
</evidence>
<proteinExistence type="predicted"/>
<evidence type="ECO:0000313" key="3">
    <source>
        <dbReference type="Proteomes" id="UP000304914"/>
    </source>
</evidence>
<dbReference type="Gene3D" id="3.40.50.1110">
    <property type="entry name" value="SGNH hydrolase"/>
    <property type="match status" value="1"/>
</dbReference>
<dbReference type="CDD" id="cd00229">
    <property type="entry name" value="SGNH_hydrolase"/>
    <property type="match status" value="1"/>
</dbReference>
<reference evidence="2 3" key="1">
    <citation type="submission" date="2019-05" db="EMBL/GenBank/DDBJ databases">
        <authorList>
            <consortium name="Pathogen Informatics"/>
        </authorList>
    </citation>
    <scope>NUCLEOTIDE SEQUENCE [LARGE SCALE GENOMIC DNA]</scope>
    <source>
        <strain evidence="2 3">NCTC5385</strain>
    </source>
</reference>
<organism evidence="2 3">
    <name type="scientific">Streptococcus pseudoporcinus</name>
    <dbReference type="NCBI Taxonomy" id="361101"/>
    <lineage>
        <taxon>Bacteria</taxon>
        <taxon>Bacillati</taxon>
        <taxon>Bacillota</taxon>
        <taxon>Bacilli</taxon>
        <taxon>Lactobacillales</taxon>
        <taxon>Streptococcaceae</taxon>
        <taxon>Streptococcus</taxon>
    </lineage>
</organism>
<dbReference type="AlphaFoldDB" id="A0A4U9XPS6"/>
<name>A0A4U9XPS6_9STRE</name>
<gene>
    <name evidence="2" type="ORF">NCTC5385_00455</name>
</gene>